<dbReference type="EMBL" id="JH651384">
    <property type="protein sequence ID" value="EIJ35600.1"/>
    <property type="molecule type" value="Genomic_DNA"/>
</dbReference>
<dbReference type="InterPro" id="IPR003593">
    <property type="entry name" value="AAA+_ATPase"/>
</dbReference>
<dbReference type="Pfam" id="PF00005">
    <property type="entry name" value="ABC_tran"/>
    <property type="match status" value="1"/>
</dbReference>
<dbReference type="SMART" id="SM00382">
    <property type="entry name" value="AAA"/>
    <property type="match status" value="1"/>
</dbReference>
<dbReference type="PROSITE" id="PS50893">
    <property type="entry name" value="ABC_TRANSPORTER_2"/>
    <property type="match status" value="1"/>
</dbReference>
<feature type="domain" description="ABC transporter" evidence="6">
    <location>
        <begin position="25"/>
        <end position="246"/>
    </location>
</feature>
<dbReference type="PROSITE" id="PS00211">
    <property type="entry name" value="ABC_TRANSPORTER_1"/>
    <property type="match status" value="1"/>
</dbReference>
<dbReference type="InterPro" id="IPR027417">
    <property type="entry name" value="P-loop_NTPase"/>
</dbReference>
<dbReference type="InterPro" id="IPR003439">
    <property type="entry name" value="ABC_transporter-like_ATP-bd"/>
</dbReference>
<keyword evidence="2" id="KW-0547">Nucleotide-binding</keyword>
<dbReference type="PANTHER" id="PTHR24220">
    <property type="entry name" value="IMPORT ATP-BINDING PROTEIN"/>
    <property type="match status" value="1"/>
</dbReference>
<dbReference type="SUPFAM" id="SSF52540">
    <property type="entry name" value="P-loop containing nucleoside triphosphate hydrolases"/>
    <property type="match status" value="1"/>
</dbReference>
<protein>
    <submittedName>
        <fullName evidence="7">ABC transporter related protein</fullName>
    </submittedName>
</protein>
<evidence type="ECO:0000259" key="6">
    <source>
        <dbReference type="PROSITE" id="PS50893"/>
    </source>
</evidence>
<dbReference type="InterPro" id="IPR017911">
    <property type="entry name" value="MacB-like_ATP-bd"/>
</dbReference>
<dbReference type="GO" id="GO:1902495">
    <property type="term" value="C:transmembrane transporter complex"/>
    <property type="evidence" value="ECO:0007669"/>
    <property type="project" value="UniProtKB-ARBA"/>
</dbReference>
<proteinExistence type="inferred from homology"/>
<evidence type="ECO:0000256" key="3">
    <source>
        <dbReference type="ARBA" id="ARBA00022840"/>
    </source>
</evidence>
<dbReference type="GO" id="GO:0022857">
    <property type="term" value="F:transmembrane transporter activity"/>
    <property type="evidence" value="ECO:0007669"/>
    <property type="project" value="TreeGrafter"/>
</dbReference>
<evidence type="ECO:0000313" key="8">
    <source>
        <dbReference type="Proteomes" id="UP000005317"/>
    </source>
</evidence>
<dbReference type="InterPro" id="IPR017871">
    <property type="entry name" value="ABC_transporter-like_CS"/>
</dbReference>
<dbReference type="OrthoDB" id="9801477at2"/>
<dbReference type="GO" id="GO:0005524">
    <property type="term" value="F:ATP binding"/>
    <property type="evidence" value="ECO:0007669"/>
    <property type="project" value="UniProtKB-KW"/>
</dbReference>
<evidence type="ECO:0000256" key="2">
    <source>
        <dbReference type="ARBA" id="ARBA00022741"/>
    </source>
</evidence>
<dbReference type="Proteomes" id="UP000005317">
    <property type="component" value="Unassembled WGS sequence"/>
</dbReference>
<evidence type="ECO:0000256" key="1">
    <source>
        <dbReference type="ARBA" id="ARBA00022448"/>
    </source>
</evidence>
<comment type="similarity">
    <text evidence="4">Belongs to the ABC transporter superfamily. Macrolide exporter (TC 3.A.1.122) family.</text>
</comment>
<dbReference type="InterPro" id="IPR015854">
    <property type="entry name" value="ABC_transpr_LolD-like"/>
</dbReference>
<feature type="region of interest" description="Disordered" evidence="5">
    <location>
        <begin position="1"/>
        <end position="22"/>
    </location>
</feature>
<name>A0A656HJV4_THINJ</name>
<dbReference type="GO" id="GO:0005886">
    <property type="term" value="C:plasma membrane"/>
    <property type="evidence" value="ECO:0007669"/>
    <property type="project" value="TreeGrafter"/>
</dbReference>
<gene>
    <name evidence="7" type="ORF">Thini_3075</name>
</gene>
<keyword evidence="8" id="KW-1185">Reference proteome</keyword>
<organism evidence="7 8">
    <name type="scientific">Thiothrix nivea (strain ATCC 35100 / DSM 5205 / JP2)</name>
    <dbReference type="NCBI Taxonomy" id="870187"/>
    <lineage>
        <taxon>Bacteria</taxon>
        <taxon>Pseudomonadati</taxon>
        <taxon>Pseudomonadota</taxon>
        <taxon>Gammaproteobacteria</taxon>
        <taxon>Thiotrichales</taxon>
        <taxon>Thiotrichaceae</taxon>
        <taxon>Thiothrix</taxon>
    </lineage>
</organism>
<evidence type="ECO:0000313" key="7">
    <source>
        <dbReference type="EMBL" id="EIJ35600.1"/>
    </source>
</evidence>
<evidence type="ECO:0000256" key="5">
    <source>
        <dbReference type="SAM" id="MobiDB-lite"/>
    </source>
</evidence>
<dbReference type="GO" id="GO:0016887">
    <property type="term" value="F:ATP hydrolysis activity"/>
    <property type="evidence" value="ECO:0007669"/>
    <property type="project" value="InterPro"/>
</dbReference>
<accession>A0A656HJV4</accession>
<feature type="compositionally biased region" description="Pro residues" evidence="5">
    <location>
        <begin position="8"/>
        <end position="20"/>
    </location>
</feature>
<reference evidence="8" key="1">
    <citation type="journal article" date="2011" name="Stand. Genomic Sci.">
        <title>Genome sequence of the filamentous, gliding Thiothrix nivea neotype strain (JP2(T)).</title>
        <authorList>
            <person name="Lapidus A."/>
            <person name="Nolan M."/>
            <person name="Lucas S."/>
            <person name="Glavina Del Rio T."/>
            <person name="Tice H."/>
            <person name="Cheng J.F."/>
            <person name="Tapia R."/>
            <person name="Han C."/>
            <person name="Goodwin L."/>
            <person name="Pitluck S."/>
            <person name="Liolios K."/>
            <person name="Pagani I."/>
            <person name="Ivanova N."/>
            <person name="Huntemann M."/>
            <person name="Mavromatis K."/>
            <person name="Mikhailova N."/>
            <person name="Pati A."/>
            <person name="Chen A."/>
            <person name="Palaniappan K."/>
            <person name="Land M."/>
            <person name="Brambilla E.M."/>
            <person name="Rohde M."/>
            <person name="Abt B."/>
            <person name="Verbarg S."/>
            <person name="Goker M."/>
            <person name="Bristow J."/>
            <person name="Eisen J.A."/>
            <person name="Markowitz V."/>
            <person name="Hugenholtz P."/>
            <person name="Kyrpides N.C."/>
            <person name="Klenk H.P."/>
            <person name="Woyke T."/>
        </authorList>
    </citation>
    <scope>NUCLEOTIDE SEQUENCE [LARGE SCALE GENOMIC DNA]</scope>
    <source>
        <strain evidence="8">ATCC 35100 / DSM 5205 / JP2</strain>
    </source>
</reference>
<keyword evidence="1" id="KW-0813">Transport</keyword>
<dbReference type="CDD" id="cd03255">
    <property type="entry name" value="ABC_MJ0796_LolCDE_FtsE"/>
    <property type="match status" value="1"/>
</dbReference>
<evidence type="ECO:0000256" key="4">
    <source>
        <dbReference type="ARBA" id="ARBA00038388"/>
    </source>
</evidence>
<dbReference type="Gene3D" id="3.40.50.300">
    <property type="entry name" value="P-loop containing nucleotide triphosphate hydrolases"/>
    <property type="match status" value="1"/>
</dbReference>
<dbReference type="RefSeq" id="WP_002709500.1">
    <property type="nucleotide sequence ID" value="NZ_JH651384.1"/>
</dbReference>
<keyword evidence="3" id="KW-0067">ATP-binding</keyword>
<dbReference type="AlphaFoldDB" id="A0A656HJV4"/>
<dbReference type="FunFam" id="3.40.50.300:FF:000032">
    <property type="entry name" value="Export ABC transporter ATP-binding protein"/>
    <property type="match status" value="1"/>
</dbReference>
<sequence>MSEKFSPGHPPHPTPPPPGGREPFIQLRNICRFFQVGDETVHALDHVTLDIHAGDYISVMGPSGSGKSTLLNMLGLLDQADSGSYRLEGRELTTLPEEQRAQVRREKIGFIFQSFHLIPRLTAAENVELPLVLTGIPANERRPKVQQALTSLGLAERADHRPAQLSGGQQQRVAIARATILQAPLLLADEPTGNLDTHSSTDVIRILEALNTQGITLVIVTHDANIGGRARRAIRMVDGKIVQDGT</sequence>
<dbReference type="PANTHER" id="PTHR24220:SF86">
    <property type="entry name" value="ABC TRANSPORTER ABCH.1"/>
    <property type="match status" value="1"/>
</dbReference>